<dbReference type="InterPro" id="IPR016181">
    <property type="entry name" value="Acyl_CoA_acyltransferase"/>
</dbReference>
<dbReference type="AlphaFoldDB" id="A0A3G7UBW5"/>
<name>A0A3G7UBW5_9PSED</name>
<feature type="domain" description="N-acetyltransferase" evidence="1">
    <location>
        <begin position="121"/>
        <end position="268"/>
    </location>
</feature>
<evidence type="ECO:0000313" key="2">
    <source>
        <dbReference type="EMBL" id="AZE56857.1"/>
    </source>
</evidence>
<evidence type="ECO:0000259" key="1">
    <source>
        <dbReference type="PROSITE" id="PS51186"/>
    </source>
</evidence>
<dbReference type="Pfam" id="PF13508">
    <property type="entry name" value="Acetyltransf_7"/>
    <property type="match status" value="1"/>
</dbReference>
<dbReference type="EMBL" id="CP027754">
    <property type="protein sequence ID" value="AZE56857.1"/>
    <property type="molecule type" value="Genomic_DNA"/>
</dbReference>
<organism evidence="2 3">
    <name type="scientific">Pseudomonas synxantha</name>
    <dbReference type="NCBI Taxonomy" id="47883"/>
    <lineage>
        <taxon>Bacteria</taxon>
        <taxon>Pseudomonadati</taxon>
        <taxon>Pseudomonadota</taxon>
        <taxon>Gammaproteobacteria</taxon>
        <taxon>Pseudomonadales</taxon>
        <taxon>Pseudomonadaceae</taxon>
        <taxon>Pseudomonas</taxon>
    </lineage>
</organism>
<reference evidence="2 3" key="1">
    <citation type="submission" date="2018-03" db="EMBL/GenBank/DDBJ databases">
        <title>Diversity of phytobeneficial traits revealed by whole-genome analysis of worldwide-isolated phenazine-producing Pseudomonas spp.</title>
        <authorList>
            <person name="Biessy A."/>
            <person name="Novinscak A."/>
            <person name="Blom J."/>
            <person name="Leger G."/>
            <person name="Thomashow L.S."/>
            <person name="Cazorla F.M."/>
            <person name="Josic D."/>
            <person name="Filion M."/>
        </authorList>
    </citation>
    <scope>NUCLEOTIDE SEQUENCE [LARGE SCALE GENOMIC DNA]</scope>
    <source>
        <strain evidence="2 3">30B</strain>
    </source>
</reference>
<accession>A0A3G7UBW5</accession>
<protein>
    <recommendedName>
        <fullName evidence="1">N-acetyltransferase domain-containing protein</fullName>
    </recommendedName>
</protein>
<dbReference type="Proteomes" id="UP000268696">
    <property type="component" value="Chromosome"/>
</dbReference>
<dbReference type="SUPFAM" id="SSF55729">
    <property type="entry name" value="Acyl-CoA N-acyltransferases (Nat)"/>
    <property type="match status" value="1"/>
</dbReference>
<dbReference type="GO" id="GO:0016747">
    <property type="term" value="F:acyltransferase activity, transferring groups other than amino-acyl groups"/>
    <property type="evidence" value="ECO:0007669"/>
    <property type="project" value="InterPro"/>
</dbReference>
<dbReference type="RefSeq" id="WP_124379059.1">
    <property type="nucleotide sequence ID" value="NZ_CP027754.1"/>
</dbReference>
<dbReference type="InterPro" id="IPR052523">
    <property type="entry name" value="Trichothecene_AcTrans"/>
</dbReference>
<dbReference type="PANTHER" id="PTHR42791">
    <property type="entry name" value="GNAT FAMILY ACETYLTRANSFERASE"/>
    <property type="match status" value="1"/>
</dbReference>
<sequence length="282" mass="31435">MPAHSLCDFSRLYYQSEDYYFGSLSPRHVRFNPYVNAYATDDHVNDCTMLLIQVGSNLVEASRAAVWALISNSAVPIRLALHHDQISIWQAALANSNFFYVHSTTAMILDLAHFRAFPAHEDLAQARSTDDLSDWAIPLGDAFGMSSEARTHYQARHQRALAARKSLHHFTLAAQGMTVCSLSMSIADQLSRLNDIGTLVAYRGKGYATRLIRVALARAISMGARWCFLEATEHGLPLYRKIGFKALFDYQILLRGAGASVEASPLAPQWQLSPTDDQSTRR</sequence>
<dbReference type="PROSITE" id="PS51186">
    <property type="entry name" value="GNAT"/>
    <property type="match status" value="1"/>
</dbReference>
<dbReference type="PANTHER" id="PTHR42791:SF1">
    <property type="entry name" value="N-ACETYLTRANSFERASE DOMAIN-CONTAINING PROTEIN"/>
    <property type="match status" value="1"/>
</dbReference>
<dbReference type="InterPro" id="IPR000182">
    <property type="entry name" value="GNAT_dom"/>
</dbReference>
<dbReference type="Gene3D" id="3.40.630.30">
    <property type="match status" value="1"/>
</dbReference>
<dbReference type="CDD" id="cd04301">
    <property type="entry name" value="NAT_SF"/>
    <property type="match status" value="1"/>
</dbReference>
<evidence type="ECO:0000313" key="3">
    <source>
        <dbReference type="Proteomes" id="UP000268696"/>
    </source>
</evidence>
<gene>
    <name evidence="2" type="ORF">C4K03_4719</name>
</gene>
<proteinExistence type="predicted"/>